<dbReference type="EMBL" id="CP073041">
    <property type="protein sequence ID" value="UXE64938.1"/>
    <property type="molecule type" value="Genomic_DNA"/>
</dbReference>
<proteinExistence type="predicted"/>
<protein>
    <submittedName>
        <fullName evidence="1">Uncharacterized protein</fullName>
    </submittedName>
</protein>
<gene>
    <name evidence="1" type="ORF">KA717_28340</name>
</gene>
<accession>A0A977L3R1</accession>
<dbReference type="AlphaFoldDB" id="A0A977L3R1"/>
<evidence type="ECO:0000313" key="1">
    <source>
        <dbReference type="EMBL" id="UXE64938.1"/>
    </source>
</evidence>
<dbReference type="KEGG" id="wna:KA717_28340"/>
<sequence length="53" mass="5568">MVCGLIIAVGDADTLAFNPIVGSALAVGTEDRVILQFFTLGWMMTIAGRVVRG</sequence>
<reference evidence="1" key="1">
    <citation type="submission" date="2021-04" db="EMBL/GenBank/DDBJ databases">
        <title>Genome sequence of Woronichinia naegeliana from Washington state freshwater lake bloom.</title>
        <authorList>
            <person name="Dreher T.W."/>
        </authorList>
    </citation>
    <scope>NUCLEOTIDE SEQUENCE</scope>
    <source>
        <strain evidence="1">WA131</strain>
    </source>
</reference>
<organism evidence="1">
    <name type="scientific">Woronichinia naegeliana WA131</name>
    <dbReference type="NCBI Taxonomy" id="2824559"/>
    <lineage>
        <taxon>Bacteria</taxon>
        <taxon>Bacillati</taxon>
        <taxon>Cyanobacteriota</taxon>
        <taxon>Cyanophyceae</taxon>
        <taxon>Synechococcales</taxon>
        <taxon>Coelosphaeriaceae</taxon>
        <taxon>Woronichinia</taxon>
    </lineage>
</organism>
<dbReference type="Proteomes" id="UP001065613">
    <property type="component" value="Chromosome"/>
</dbReference>
<name>A0A977L3R1_9CYAN</name>